<accession>A0A1H8E2T2</accession>
<sequence length="88" mass="10037">MYLALKLENREVYCIKANNCEPPAFMLITVVNDKGNDKYYLDNHSVKFGIGSSKQREVSVTYNVGVEKVDFLIEQIHSDYAVSCNVKE</sequence>
<reference evidence="1 2" key="1">
    <citation type="submission" date="2016-10" db="EMBL/GenBank/DDBJ databases">
        <authorList>
            <person name="de Groot N.N."/>
        </authorList>
    </citation>
    <scope>NUCLEOTIDE SEQUENCE [LARGE SCALE GENOMIC DNA]</scope>
    <source>
        <strain evidence="1 2">CGMCC 1.5070</strain>
    </source>
</reference>
<dbReference type="EMBL" id="FOCG01000004">
    <property type="protein sequence ID" value="SEN13745.1"/>
    <property type="molecule type" value="Genomic_DNA"/>
</dbReference>
<evidence type="ECO:0000313" key="1">
    <source>
        <dbReference type="EMBL" id="SEN13745.1"/>
    </source>
</evidence>
<protein>
    <submittedName>
        <fullName evidence="1">Uncharacterized protein</fullName>
    </submittedName>
</protein>
<name>A0A1H8E2T2_9FIRM</name>
<dbReference type="Proteomes" id="UP000199158">
    <property type="component" value="Unassembled WGS sequence"/>
</dbReference>
<dbReference type="RefSeq" id="WP_092756385.1">
    <property type="nucleotide sequence ID" value="NZ_FOCG01000004.1"/>
</dbReference>
<evidence type="ECO:0000313" key="2">
    <source>
        <dbReference type="Proteomes" id="UP000199158"/>
    </source>
</evidence>
<dbReference type="STRING" id="474960.SAMN05216180_2864"/>
<dbReference type="AlphaFoldDB" id="A0A1H8E2T2"/>
<keyword evidence="2" id="KW-1185">Reference proteome</keyword>
<proteinExistence type="predicted"/>
<gene>
    <name evidence="1" type="ORF">SAMN05216180_2864</name>
</gene>
<organism evidence="1 2">
    <name type="scientific">Hydrogenoanaerobacterium saccharovorans</name>
    <dbReference type="NCBI Taxonomy" id="474960"/>
    <lineage>
        <taxon>Bacteria</taxon>
        <taxon>Bacillati</taxon>
        <taxon>Bacillota</taxon>
        <taxon>Clostridia</taxon>
        <taxon>Eubacteriales</taxon>
        <taxon>Oscillospiraceae</taxon>
        <taxon>Hydrogenoanaerobacterium</taxon>
    </lineage>
</organism>